<dbReference type="EMBL" id="CM042020">
    <property type="protein sequence ID" value="KAI3821876.1"/>
    <property type="molecule type" value="Genomic_DNA"/>
</dbReference>
<evidence type="ECO:0000313" key="1">
    <source>
        <dbReference type="EMBL" id="KAI3821876.1"/>
    </source>
</evidence>
<reference evidence="1 2" key="2">
    <citation type="journal article" date="2022" name="Mol. Ecol. Resour.">
        <title>The genomes of chicory, endive, great burdock and yacon provide insights into Asteraceae paleo-polyploidization history and plant inulin production.</title>
        <authorList>
            <person name="Fan W."/>
            <person name="Wang S."/>
            <person name="Wang H."/>
            <person name="Wang A."/>
            <person name="Jiang F."/>
            <person name="Liu H."/>
            <person name="Zhao H."/>
            <person name="Xu D."/>
            <person name="Zhang Y."/>
        </authorList>
    </citation>
    <scope>NUCLEOTIDE SEQUENCE [LARGE SCALE GENOMIC DNA]</scope>
    <source>
        <strain evidence="2">cv. Yunnan</strain>
        <tissue evidence="1">Leaves</tissue>
    </source>
</reference>
<proteinExistence type="predicted"/>
<reference evidence="2" key="1">
    <citation type="journal article" date="2022" name="Mol. Ecol. Resour.">
        <title>The genomes of chicory, endive, great burdock and yacon provide insights into Asteraceae palaeo-polyploidization history and plant inulin production.</title>
        <authorList>
            <person name="Fan W."/>
            <person name="Wang S."/>
            <person name="Wang H."/>
            <person name="Wang A."/>
            <person name="Jiang F."/>
            <person name="Liu H."/>
            <person name="Zhao H."/>
            <person name="Xu D."/>
            <person name="Zhang Y."/>
        </authorList>
    </citation>
    <scope>NUCLEOTIDE SEQUENCE [LARGE SCALE GENOMIC DNA]</scope>
    <source>
        <strain evidence="2">cv. Yunnan</strain>
    </source>
</reference>
<evidence type="ECO:0000313" key="2">
    <source>
        <dbReference type="Proteomes" id="UP001056120"/>
    </source>
</evidence>
<protein>
    <submittedName>
        <fullName evidence="1">Uncharacterized protein</fullName>
    </submittedName>
</protein>
<gene>
    <name evidence="1" type="ORF">L1987_09451</name>
</gene>
<sequence>MPRLRLGKLGNIPLFESNGGKEKDAKKVGKGKEKESQDPELSHAIFKDSEAEKTNQEAKQKGDGILRTAAVIEEMKAHAEKETKAKALVEVEVEVEVEVAEMKEAMNVIALAKQELEVSDLKKRLLKERLHFR</sequence>
<name>A0ACB9JPJ8_9ASTR</name>
<comment type="caution">
    <text evidence="1">The sequence shown here is derived from an EMBL/GenBank/DDBJ whole genome shotgun (WGS) entry which is preliminary data.</text>
</comment>
<dbReference type="Proteomes" id="UP001056120">
    <property type="component" value="Linkage Group LG03"/>
</dbReference>
<accession>A0ACB9JPJ8</accession>
<keyword evidence="2" id="KW-1185">Reference proteome</keyword>
<organism evidence="1 2">
    <name type="scientific">Smallanthus sonchifolius</name>
    <dbReference type="NCBI Taxonomy" id="185202"/>
    <lineage>
        <taxon>Eukaryota</taxon>
        <taxon>Viridiplantae</taxon>
        <taxon>Streptophyta</taxon>
        <taxon>Embryophyta</taxon>
        <taxon>Tracheophyta</taxon>
        <taxon>Spermatophyta</taxon>
        <taxon>Magnoliopsida</taxon>
        <taxon>eudicotyledons</taxon>
        <taxon>Gunneridae</taxon>
        <taxon>Pentapetalae</taxon>
        <taxon>asterids</taxon>
        <taxon>campanulids</taxon>
        <taxon>Asterales</taxon>
        <taxon>Asteraceae</taxon>
        <taxon>Asteroideae</taxon>
        <taxon>Heliantheae alliance</taxon>
        <taxon>Millerieae</taxon>
        <taxon>Smallanthus</taxon>
    </lineage>
</organism>